<dbReference type="AlphaFoldDB" id="A0A540VDM1"/>
<dbReference type="OrthoDB" id="9798407at2"/>
<accession>A0A540VDM1</accession>
<keyword evidence="2" id="KW-0413">Isomerase</keyword>
<evidence type="ECO:0000313" key="2">
    <source>
        <dbReference type="EMBL" id="TQE94865.1"/>
    </source>
</evidence>
<organism evidence="2 3">
    <name type="scientific">Litorilinea aerophila</name>
    <dbReference type="NCBI Taxonomy" id="1204385"/>
    <lineage>
        <taxon>Bacteria</taxon>
        <taxon>Bacillati</taxon>
        <taxon>Chloroflexota</taxon>
        <taxon>Caldilineae</taxon>
        <taxon>Caldilineales</taxon>
        <taxon>Caldilineaceae</taxon>
        <taxon>Litorilinea</taxon>
    </lineage>
</organism>
<comment type="caution">
    <text evidence="2">The sequence shown here is derived from an EMBL/GenBank/DDBJ whole genome shotgun (WGS) entry which is preliminary data.</text>
</comment>
<sequence length="258" mass="28202">MATSETLRPLAVQLYSLRHLEQSLDEKLAAVASIGYAGVETIGDHGLPASEMKALLEKHGLRAVSTHVGLQAVETELAKIIDFNQAIGNRHIVIPAIPQEQRPTDAAGWQALGQKLDRLGQQCAQAGMQLLYHNHAWEMALLDGKLAIDWLLEAADPAHLAWEPDLAWVARGGADGVELLQRYAGRCPRIHVKDLAPAGQGEDEMGFADVGHGTLNWDQLLPAAKAAGGEWYIVEHDLPKDPLRTIRRSFEFLQSRVG</sequence>
<gene>
    <name evidence="2" type="ORF">FKZ61_14715</name>
</gene>
<dbReference type="Proteomes" id="UP000317371">
    <property type="component" value="Unassembled WGS sequence"/>
</dbReference>
<feature type="domain" description="Xylose isomerase-like TIM barrel" evidence="1">
    <location>
        <begin position="28"/>
        <end position="255"/>
    </location>
</feature>
<dbReference type="Pfam" id="PF01261">
    <property type="entry name" value="AP_endonuc_2"/>
    <property type="match status" value="1"/>
</dbReference>
<reference evidence="2 3" key="1">
    <citation type="submission" date="2019-06" db="EMBL/GenBank/DDBJ databases">
        <title>Genome sequence of Litorilinea aerophila BAA-2444.</title>
        <authorList>
            <person name="Maclea K.S."/>
            <person name="Maurais E.G."/>
            <person name="Iannazzi L.C."/>
        </authorList>
    </citation>
    <scope>NUCLEOTIDE SEQUENCE [LARGE SCALE GENOMIC DNA]</scope>
    <source>
        <strain evidence="2 3">ATCC BAA-2444</strain>
    </source>
</reference>
<dbReference type="GO" id="GO:0016853">
    <property type="term" value="F:isomerase activity"/>
    <property type="evidence" value="ECO:0007669"/>
    <property type="project" value="UniProtKB-KW"/>
</dbReference>
<evidence type="ECO:0000259" key="1">
    <source>
        <dbReference type="Pfam" id="PF01261"/>
    </source>
</evidence>
<evidence type="ECO:0000313" key="3">
    <source>
        <dbReference type="Proteomes" id="UP000317371"/>
    </source>
</evidence>
<dbReference type="RefSeq" id="WP_141610907.1">
    <property type="nucleotide sequence ID" value="NZ_VIGC02000019.1"/>
</dbReference>
<dbReference type="SUPFAM" id="SSF51658">
    <property type="entry name" value="Xylose isomerase-like"/>
    <property type="match status" value="1"/>
</dbReference>
<dbReference type="InterPro" id="IPR036237">
    <property type="entry name" value="Xyl_isomerase-like_sf"/>
</dbReference>
<keyword evidence="3" id="KW-1185">Reference proteome</keyword>
<dbReference type="Gene3D" id="3.20.20.150">
    <property type="entry name" value="Divalent-metal-dependent TIM barrel enzymes"/>
    <property type="match status" value="1"/>
</dbReference>
<name>A0A540VDM1_9CHLR</name>
<dbReference type="InterPro" id="IPR050312">
    <property type="entry name" value="IolE/XylAMocC-like"/>
</dbReference>
<dbReference type="EMBL" id="VIGC01000019">
    <property type="protein sequence ID" value="TQE94865.1"/>
    <property type="molecule type" value="Genomic_DNA"/>
</dbReference>
<proteinExistence type="predicted"/>
<dbReference type="InterPro" id="IPR013022">
    <property type="entry name" value="Xyl_isomerase-like_TIM-brl"/>
</dbReference>
<dbReference type="PANTHER" id="PTHR12110:SF41">
    <property type="entry name" value="INOSOSE DEHYDRATASE"/>
    <property type="match status" value="1"/>
</dbReference>
<protein>
    <submittedName>
        <fullName evidence="2">Sugar phosphate isomerase/epimerase</fullName>
    </submittedName>
</protein>
<dbReference type="PANTHER" id="PTHR12110">
    <property type="entry name" value="HYDROXYPYRUVATE ISOMERASE"/>
    <property type="match status" value="1"/>
</dbReference>
<dbReference type="InParanoid" id="A0A540VDM1"/>